<protein>
    <submittedName>
        <fullName evidence="1">Uncharacterized protein</fullName>
    </submittedName>
</protein>
<gene>
    <name evidence="1" type="ORF">MuYL_0111</name>
</gene>
<evidence type="ECO:0000313" key="2">
    <source>
        <dbReference type="Proteomes" id="UP000215002"/>
    </source>
</evidence>
<dbReference type="Proteomes" id="UP000215002">
    <property type="component" value="Chromosome"/>
</dbReference>
<name>A0A223NQP4_9SPHI</name>
<accession>A0A223NQP4</accession>
<dbReference type="KEGG" id="muc:MuYL_0111"/>
<dbReference type="EMBL" id="CP022743">
    <property type="protein sequence ID" value="ASU32014.1"/>
    <property type="molecule type" value="Genomic_DNA"/>
</dbReference>
<sequence length="218" mass="24695">MTIKRIFLPFILTSLCTSTFGQTNFNSLIKNVTVAKLPYSTAGARYRHYRENQKEIHSTDSVFIIKSLKSILPKVVNPQGGTAFGSFDCDEDTTICLQPEEIAKIAIICVIKNNYNSNWLIHMEYQRKGDYGLSRGLLLNISPQGNLNDWIISNGSLNEGNPHGNIFRNFTVPVNGSIRIEESAEGDNTDKYVFYTTYKILQGKFRPVYNRFIQGTHV</sequence>
<dbReference type="AlphaFoldDB" id="A0A223NQP4"/>
<evidence type="ECO:0000313" key="1">
    <source>
        <dbReference type="EMBL" id="ASU32014.1"/>
    </source>
</evidence>
<keyword evidence="2" id="KW-1185">Reference proteome</keyword>
<organism evidence="1 2">
    <name type="scientific">Mucilaginibacter xinganensis</name>
    <dbReference type="NCBI Taxonomy" id="1234841"/>
    <lineage>
        <taxon>Bacteria</taxon>
        <taxon>Pseudomonadati</taxon>
        <taxon>Bacteroidota</taxon>
        <taxon>Sphingobacteriia</taxon>
        <taxon>Sphingobacteriales</taxon>
        <taxon>Sphingobacteriaceae</taxon>
        <taxon>Mucilaginibacter</taxon>
    </lineage>
</organism>
<reference evidence="1 2" key="1">
    <citation type="submission" date="2017-08" db="EMBL/GenBank/DDBJ databases">
        <title>Complete genome sequence of Mucilaginibacter sp. strain BJC16-A31.</title>
        <authorList>
            <consortium name="Henan University of Science and Technology"/>
            <person name="You X."/>
        </authorList>
    </citation>
    <scope>NUCLEOTIDE SEQUENCE [LARGE SCALE GENOMIC DNA]</scope>
    <source>
        <strain evidence="1 2">BJC16-A31</strain>
    </source>
</reference>
<dbReference type="RefSeq" id="WP_094568667.1">
    <property type="nucleotide sequence ID" value="NZ_CP022743.1"/>
</dbReference>
<proteinExistence type="predicted"/>